<dbReference type="PANTHER" id="PTHR47501">
    <property type="entry name" value="TRANSPOSASE-RELATED"/>
    <property type="match status" value="1"/>
</dbReference>
<dbReference type="OMA" id="VENECFA"/>
<name>T1ILW9_STRMM</name>
<dbReference type="STRING" id="126957.T1ILW9"/>
<protein>
    <recommendedName>
        <fullName evidence="3">HAT C-terminal dimerisation domain-containing protein</fullName>
    </recommendedName>
</protein>
<dbReference type="SUPFAM" id="SSF140996">
    <property type="entry name" value="Hermes dimerisation domain"/>
    <property type="match status" value="1"/>
</dbReference>
<reference evidence="1" key="2">
    <citation type="submission" date="2015-02" db="UniProtKB">
        <authorList>
            <consortium name="EnsemblMetazoa"/>
        </authorList>
    </citation>
    <scope>IDENTIFICATION</scope>
</reference>
<keyword evidence="2" id="KW-1185">Reference proteome</keyword>
<dbReference type="EnsemblMetazoa" id="SMAR001961-RA">
    <property type="protein sequence ID" value="SMAR001961-PA"/>
    <property type="gene ID" value="SMAR001961"/>
</dbReference>
<accession>T1ILW9</accession>
<proteinExistence type="predicted"/>
<dbReference type="EMBL" id="JH430906">
    <property type="status" value="NOT_ANNOTATED_CDS"/>
    <property type="molecule type" value="Genomic_DNA"/>
</dbReference>
<dbReference type="PhylomeDB" id="T1ILW9"/>
<dbReference type="HOGENOM" id="CLU_1099701_0_0_1"/>
<sequence>MENSCSFDEHEYEHEYELELDTPAPPTAPVINCPPLGLLNEYFKNKDAIEKEKKTYKVLCKLCNNKEVSTSHLQSKHSQQFKEYNEKVSSVSTKRKAETLDANLDLPKKLKTTITNYFNGPKAIVSQLQLDNYILNFVINGLHPFSITETEDFVELISKLAPNRSIISRKVVRRMAFLKFDKMIKNLKENLDKIPYVCTTADIWSAQNKSFLGVTAHWIDDTNFTRHSVALACCRFTGSHTFDIIGSKLEDIF</sequence>
<organism evidence="1 2">
    <name type="scientific">Strigamia maritima</name>
    <name type="common">European centipede</name>
    <name type="synonym">Geophilus maritimus</name>
    <dbReference type="NCBI Taxonomy" id="126957"/>
    <lineage>
        <taxon>Eukaryota</taxon>
        <taxon>Metazoa</taxon>
        <taxon>Ecdysozoa</taxon>
        <taxon>Arthropoda</taxon>
        <taxon>Myriapoda</taxon>
        <taxon>Chilopoda</taxon>
        <taxon>Pleurostigmophora</taxon>
        <taxon>Geophilomorpha</taxon>
        <taxon>Linotaeniidae</taxon>
        <taxon>Strigamia</taxon>
    </lineage>
</organism>
<dbReference type="eggNOG" id="ENOG502RVDX">
    <property type="taxonomic scope" value="Eukaryota"/>
</dbReference>
<evidence type="ECO:0008006" key="3">
    <source>
        <dbReference type="Google" id="ProtNLM"/>
    </source>
</evidence>
<reference evidence="2" key="1">
    <citation type="submission" date="2011-05" db="EMBL/GenBank/DDBJ databases">
        <authorList>
            <person name="Richards S.R."/>
            <person name="Qu J."/>
            <person name="Jiang H."/>
            <person name="Jhangiani S.N."/>
            <person name="Agravi P."/>
            <person name="Goodspeed R."/>
            <person name="Gross S."/>
            <person name="Mandapat C."/>
            <person name="Jackson L."/>
            <person name="Mathew T."/>
            <person name="Pu L."/>
            <person name="Thornton R."/>
            <person name="Saada N."/>
            <person name="Wilczek-Boney K.B."/>
            <person name="Lee S."/>
            <person name="Kovar C."/>
            <person name="Wu Y."/>
            <person name="Scherer S.E."/>
            <person name="Worley K.C."/>
            <person name="Muzny D.M."/>
            <person name="Gibbs R."/>
        </authorList>
    </citation>
    <scope>NUCLEOTIDE SEQUENCE</scope>
    <source>
        <strain evidence="2">Brora</strain>
    </source>
</reference>
<evidence type="ECO:0000313" key="1">
    <source>
        <dbReference type="EnsemblMetazoa" id="SMAR001961-PA"/>
    </source>
</evidence>
<evidence type="ECO:0000313" key="2">
    <source>
        <dbReference type="Proteomes" id="UP000014500"/>
    </source>
</evidence>
<dbReference type="PANTHER" id="PTHR47501:SF5">
    <property type="entry name" value="HAT C-TERMINAL DIMERISATION DOMAIN-CONTAINING PROTEIN"/>
    <property type="match status" value="1"/>
</dbReference>
<dbReference type="Proteomes" id="UP000014500">
    <property type="component" value="Unassembled WGS sequence"/>
</dbReference>
<dbReference type="AlphaFoldDB" id="T1ILW9"/>